<evidence type="ECO:0000313" key="2">
    <source>
        <dbReference type="Proteomes" id="UP001642360"/>
    </source>
</evidence>
<organism evidence="1 2">
    <name type="scientific">Ilex paraguariensis</name>
    <name type="common">yerba mate</name>
    <dbReference type="NCBI Taxonomy" id="185542"/>
    <lineage>
        <taxon>Eukaryota</taxon>
        <taxon>Viridiplantae</taxon>
        <taxon>Streptophyta</taxon>
        <taxon>Embryophyta</taxon>
        <taxon>Tracheophyta</taxon>
        <taxon>Spermatophyta</taxon>
        <taxon>Magnoliopsida</taxon>
        <taxon>eudicotyledons</taxon>
        <taxon>Gunneridae</taxon>
        <taxon>Pentapetalae</taxon>
        <taxon>asterids</taxon>
        <taxon>campanulids</taxon>
        <taxon>Aquifoliales</taxon>
        <taxon>Aquifoliaceae</taxon>
        <taxon>Ilex</taxon>
    </lineage>
</organism>
<evidence type="ECO:0000313" key="1">
    <source>
        <dbReference type="EMBL" id="CAK9162645.1"/>
    </source>
</evidence>
<comment type="caution">
    <text evidence="1">The sequence shown here is derived from an EMBL/GenBank/DDBJ whole genome shotgun (WGS) entry which is preliminary data.</text>
</comment>
<protein>
    <submittedName>
        <fullName evidence="1">Uncharacterized protein</fullName>
    </submittedName>
</protein>
<reference evidence="1 2" key="1">
    <citation type="submission" date="2024-02" db="EMBL/GenBank/DDBJ databases">
        <authorList>
            <person name="Vignale AGUSTIN F."/>
            <person name="Sosa J E."/>
            <person name="Modenutti C."/>
        </authorList>
    </citation>
    <scope>NUCLEOTIDE SEQUENCE [LARGE SCALE GENOMIC DNA]</scope>
</reference>
<sequence>MNKSSRISLGPKPVMIPFAVEPNKSPRLGKEGALIRKLVGTCGGSARGSNDGLMYDLDEMIFDKKASKTSDGGAEEAFDDVGISPFRCCWHEVQ</sequence>
<dbReference type="EMBL" id="CAUOFW020003924">
    <property type="protein sequence ID" value="CAK9162645.1"/>
    <property type="molecule type" value="Genomic_DNA"/>
</dbReference>
<accession>A0ABC8T3H8</accession>
<gene>
    <name evidence="1" type="ORF">ILEXP_LOCUS31528</name>
</gene>
<name>A0ABC8T3H8_9AQUA</name>
<dbReference type="AlphaFoldDB" id="A0ABC8T3H8"/>
<proteinExistence type="predicted"/>
<dbReference type="Proteomes" id="UP001642360">
    <property type="component" value="Unassembled WGS sequence"/>
</dbReference>
<keyword evidence="2" id="KW-1185">Reference proteome</keyword>